<gene>
    <name evidence="1" type="ORF">L6452_14459</name>
</gene>
<comment type="caution">
    <text evidence="1">The sequence shown here is derived from an EMBL/GenBank/DDBJ whole genome shotgun (WGS) entry which is preliminary data.</text>
</comment>
<reference evidence="1 2" key="2">
    <citation type="journal article" date="2022" name="Mol. Ecol. Resour.">
        <title>The genomes of chicory, endive, great burdock and yacon provide insights into Asteraceae paleo-polyploidization history and plant inulin production.</title>
        <authorList>
            <person name="Fan W."/>
            <person name="Wang S."/>
            <person name="Wang H."/>
            <person name="Wang A."/>
            <person name="Jiang F."/>
            <person name="Liu H."/>
            <person name="Zhao H."/>
            <person name="Xu D."/>
            <person name="Zhang Y."/>
        </authorList>
    </citation>
    <scope>NUCLEOTIDE SEQUENCE [LARGE SCALE GENOMIC DNA]</scope>
    <source>
        <strain evidence="2">cv. Niubang</strain>
    </source>
</reference>
<dbReference type="Proteomes" id="UP001055879">
    <property type="component" value="Linkage Group LG04"/>
</dbReference>
<evidence type="ECO:0000313" key="2">
    <source>
        <dbReference type="Proteomes" id="UP001055879"/>
    </source>
</evidence>
<sequence length="143" mass="15939">MVARICSSRDSSEIVADIDLAKEKLPEKNLGGSKRSLAECISTSEDEEWSALEGAARVNSLLSIPSKGGVKQSNVQAVQATRNRGGLTVRFSSVVSSSRRVVYGLWLEKQINRRKRMKASISEERYGRRRARRECQKAWARVG</sequence>
<reference evidence="2" key="1">
    <citation type="journal article" date="2022" name="Mol. Ecol. Resour.">
        <title>The genomes of chicory, endive, great burdock and yacon provide insights into Asteraceae palaeo-polyploidization history and plant inulin production.</title>
        <authorList>
            <person name="Fan W."/>
            <person name="Wang S."/>
            <person name="Wang H."/>
            <person name="Wang A."/>
            <person name="Jiang F."/>
            <person name="Liu H."/>
            <person name="Zhao H."/>
            <person name="Xu D."/>
            <person name="Zhang Y."/>
        </authorList>
    </citation>
    <scope>NUCLEOTIDE SEQUENCE [LARGE SCALE GENOMIC DNA]</scope>
    <source>
        <strain evidence="2">cv. Niubang</strain>
    </source>
</reference>
<protein>
    <submittedName>
        <fullName evidence="1">Uncharacterized protein</fullName>
    </submittedName>
</protein>
<accession>A0ACB9CL05</accession>
<keyword evidence="2" id="KW-1185">Reference proteome</keyword>
<dbReference type="EMBL" id="CM042050">
    <property type="protein sequence ID" value="KAI3734977.1"/>
    <property type="molecule type" value="Genomic_DNA"/>
</dbReference>
<proteinExistence type="predicted"/>
<name>A0ACB9CL05_ARCLA</name>
<organism evidence="1 2">
    <name type="scientific">Arctium lappa</name>
    <name type="common">Greater burdock</name>
    <name type="synonym">Lappa major</name>
    <dbReference type="NCBI Taxonomy" id="4217"/>
    <lineage>
        <taxon>Eukaryota</taxon>
        <taxon>Viridiplantae</taxon>
        <taxon>Streptophyta</taxon>
        <taxon>Embryophyta</taxon>
        <taxon>Tracheophyta</taxon>
        <taxon>Spermatophyta</taxon>
        <taxon>Magnoliopsida</taxon>
        <taxon>eudicotyledons</taxon>
        <taxon>Gunneridae</taxon>
        <taxon>Pentapetalae</taxon>
        <taxon>asterids</taxon>
        <taxon>campanulids</taxon>
        <taxon>Asterales</taxon>
        <taxon>Asteraceae</taxon>
        <taxon>Carduoideae</taxon>
        <taxon>Cardueae</taxon>
        <taxon>Arctiinae</taxon>
        <taxon>Arctium</taxon>
    </lineage>
</organism>
<evidence type="ECO:0000313" key="1">
    <source>
        <dbReference type="EMBL" id="KAI3734977.1"/>
    </source>
</evidence>